<gene>
    <name evidence="2" type="ORF">AtDm6_0890</name>
</gene>
<dbReference type="PATRIC" id="fig|104102.7.peg.884"/>
<dbReference type="EMBL" id="JOKM01000021">
    <property type="protein sequence ID" value="KGB25209.1"/>
    <property type="molecule type" value="Genomic_DNA"/>
</dbReference>
<proteinExistence type="predicted"/>
<dbReference type="STRING" id="104102.AtDm6_0890"/>
<dbReference type="Proteomes" id="UP000029448">
    <property type="component" value="Unassembled WGS sequence"/>
</dbReference>
<name>A0A094YX19_9PROT</name>
<evidence type="ECO:0000313" key="3">
    <source>
        <dbReference type="Proteomes" id="UP000029448"/>
    </source>
</evidence>
<reference evidence="2 3" key="1">
    <citation type="submission" date="2014-06" db="EMBL/GenBank/DDBJ databases">
        <title>Functional and comparative genomic analyses of the Drosophila gut microbiota identify candidate symbiosis factors.</title>
        <authorList>
            <person name="Newell P.D."/>
            <person name="Chaston J.M."/>
            <person name="Douglas A.E."/>
        </authorList>
    </citation>
    <scope>NUCLEOTIDE SEQUENCE [LARGE SCALE GENOMIC DNA]</scope>
    <source>
        <strain evidence="2 3">DmCS_006</strain>
    </source>
</reference>
<accession>A0A094YX19</accession>
<comment type="caution">
    <text evidence="2">The sequence shown here is derived from an EMBL/GenBank/DDBJ whole genome shotgun (WGS) entry which is preliminary data.</text>
</comment>
<keyword evidence="3" id="KW-1185">Reference proteome</keyword>
<protein>
    <submittedName>
        <fullName evidence="2">Uncharacterized protein</fullName>
    </submittedName>
</protein>
<organism evidence="2 3">
    <name type="scientific">Acetobacter tropicalis</name>
    <dbReference type="NCBI Taxonomy" id="104102"/>
    <lineage>
        <taxon>Bacteria</taxon>
        <taxon>Pseudomonadati</taxon>
        <taxon>Pseudomonadota</taxon>
        <taxon>Alphaproteobacteria</taxon>
        <taxon>Acetobacterales</taxon>
        <taxon>Acetobacteraceae</taxon>
        <taxon>Acetobacter</taxon>
    </lineage>
</organism>
<feature type="region of interest" description="Disordered" evidence="1">
    <location>
        <begin position="26"/>
        <end position="45"/>
    </location>
</feature>
<evidence type="ECO:0000313" key="2">
    <source>
        <dbReference type="EMBL" id="KGB25209.1"/>
    </source>
</evidence>
<evidence type="ECO:0000256" key="1">
    <source>
        <dbReference type="SAM" id="MobiDB-lite"/>
    </source>
</evidence>
<dbReference type="AlphaFoldDB" id="A0A094YX19"/>
<sequence>MVLGAVVERPLRKRERNFEGWKQVLHPDGQVSDPDTKGLCGAKGL</sequence>